<dbReference type="OrthoDB" id="7282689at2"/>
<dbReference type="EMBL" id="LYUD01000065">
    <property type="protein sequence ID" value="OAZ74312.1"/>
    <property type="molecule type" value="Genomic_DNA"/>
</dbReference>
<comment type="caution">
    <text evidence="1">The sequence shown here is derived from an EMBL/GenBank/DDBJ whole genome shotgun (WGS) entry which is preliminary data.</text>
</comment>
<name>A0A1A0DI04_ACEPA</name>
<reference evidence="1 2" key="1">
    <citation type="submission" date="2016-05" db="EMBL/GenBank/DDBJ databases">
        <title>Genome sequencing of Acetobacter pasteurianus strain SRCM100623.</title>
        <authorList>
            <person name="Song Y.R."/>
        </authorList>
    </citation>
    <scope>NUCLEOTIDE SEQUENCE [LARGE SCALE GENOMIC DNA]</scope>
    <source>
        <strain evidence="1 2">SRCM100623</strain>
    </source>
</reference>
<evidence type="ECO:0000313" key="1">
    <source>
        <dbReference type="EMBL" id="OAZ74312.1"/>
    </source>
</evidence>
<dbReference type="AlphaFoldDB" id="A0A1A0DI04"/>
<organism evidence="1 2">
    <name type="scientific">Acetobacter pasteurianus</name>
    <name type="common">Acetobacter turbidans</name>
    <dbReference type="NCBI Taxonomy" id="438"/>
    <lineage>
        <taxon>Bacteria</taxon>
        <taxon>Pseudomonadati</taxon>
        <taxon>Pseudomonadota</taxon>
        <taxon>Alphaproteobacteria</taxon>
        <taxon>Acetobacterales</taxon>
        <taxon>Acetobacteraceae</taxon>
        <taxon>Acetobacter</taxon>
    </lineage>
</organism>
<evidence type="ECO:0000313" key="2">
    <source>
        <dbReference type="Proteomes" id="UP000093796"/>
    </source>
</evidence>
<accession>A0A1A0DI04</accession>
<gene>
    <name evidence="1" type="ORF">SRCM100623_00647</name>
</gene>
<sequence length="91" mass="10672">MTEAPENLVLVHLRRLEEKVDKLARNQVELHQAVTTNLQYTQRLGTRMGELRDDLEVMLKAETMGASLSWRRELENRIENLEMELNNRGII</sequence>
<proteinExistence type="predicted"/>
<dbReference type="Proteomes" id="UP000093796">
    <property type="component" value="Unassembled WGS sequence"/>
</dbReference>
<dbReference type="RefSeq" id="WP_064775961.1">
    <property type="nucleotide sequence ID" value="NZ_LYUD01000065.1"/>
</dbReference>
<dbReference type="PATRIC" id="fig|438.15.peg.744"/>
<protein>
    <submittedName>
        <fullName evidence="1">Uncharacterized protein</fullName>
    </submittedName>
</protein>